<dbReference type="EMBL" id="BARU01032024">
    <property type="protein sequence ID" value="GAH66317.1"/>
    <property type="molecule type" value="Genomic_DNA"/>
</dbReference>
<name>X1HA96_9ZZZZ</name>
<proteinExistence type="predicted"/>
<dbReference type="Pfam" id="PF13607">
    <property type="entry name" value="Succ_CoA_lig"/>
    <property type="match status" value="1"/>
</dbReference>
<dbReference type="Gene3D" id="3.40.50.261">
    <property type="entry name" value="Succinyl-CoA synthetase domains"/>
    <property type="match status" value="1"/>
</dbReference>
<sequence>GVKSFRDPSGLPNVDLAILAIAAKYCPNTVRILSAEKNTRAFIILSAGFGEENEEGARLEKQIVEIVKKVNGCLIGPNCIGFLNEHYHGVFTTPVPKLEPGGCDFISGSGATAVFIMESGMPKGLSFSSVYSVGNSAQIGVEDVLKYMDESFDPAISSKVKLLYIESVEKPDLLLKHASSLIQKGCKIAAIKAGGSEAGSRAATSHTGALASSDMAVDALFRKAGIVRCFSREELTTVASVFKHKELKGKNVAIITHAGGPA</sequence>
<dbReference type="InterPro" id="IPR036291">
    <property type="entry name" value="NAD(P)-bd_dom_sf"/>
</dbReference>
<evidence type="ECO:0000259" key="1">
    <source>
        <dbReference type="Pfam" id="PF13607"/>
    </source>
</evidence>
<dbReference type="PANTHER" id="PTHR42793">
    <property type="entry name" value="COA BINDING DOMAIN CONTAINING PROTEIN"/>
    <property type="match status" value="1"/>
</dbReference>
<dbReference type="InterPro" id="IPR016102">
    <property type="entry name" value="Succinyl-CoA_synth-like"/>
</dbReference>
<reference evidence="2" key="1">
    <citation type="journal article" date="2014" name="Front. Microbiol.">
        <title>High frequency of phylogenetically diverse reductive dehalogenase-homologous genes in deep subseafloor sedimentary metagenomes.</title>
        <authorList>
            <person name="Kawai M."/>
            <person name="Futagami T."/>
            <person name="Toyoda A."/>
            <person name="Takaki Y."/>
            <person name="Nishi S."/>
            <person name="Hori S."/>
            <person name="Arai W."/>
            <person name="Tsubouchi T."/>
            <person name="Morono Y."/>
            <person name="Uchiyama I."/>
            <person name="Ito T."/>
            <person name="Fujiyama A."/>
            <person name="Inagaki F."/>
            <person name="Takami H."/>
        </authorList>
    </citation>
    <scope>NUCLEOTIDE SEQUENCE</scope>
    <source>
        <strain evidence="2">Expedition CK06-06</strain>
    </source>
</reference>
<dbReference type="Gene3D" id="3.40.50.720">
    <property type="entry name" value="NAD(P)-binding Rossmann-like Domain"/>
    <property type="match status" value="1"/>
</dbReference>
<dbReference type="AlphaFoldDB" id="X1HA96"/>
<protein>
    <recommendedName>
        <fullName evidence="1">Succinyl-CoA synthetase-like flavodoxin domain-containing protein</fullName>
    </recommendedName>
</protein>
<comment type="caution">
    <text evidence="2">The sequence shown here is derived from an EMBL/GenBank/DDBJ whole genome shotgun (WGS) entry which is preliminary data.</text>
</comment>
<evidence type="ECO:0000313" key="2">
    <source>
        <dbReference type="EMBL" id="GAH66317.1"/>
    </source>
</evidence>
<gene>
    <name evidence="2" type="ORF">S03H2_50560</name>
</gene>
<feature type="non-terminal residue" evidence="2">
    <location>
        <position position="1"/>
    </location>
</feature>
<organism evidence="2">
    <name type="scientific">marine sediment metagenome</name>
    <dbReference type="NCBI Taxonomy" id="412755"/>
    <lineage>
        <taxon>unclassified sequences</taxon>
        <taxon>metagenomes</taxon>
        <taxon>ecological metagenomes</taxon>
    </lineage>
</organism>
<dbReference type="SUPFAM" id="SSF52210">
    <property type="entry name" value="Succinyl-CoA synthetase domains"/>
    <property type="match status" value="1"/>
</dbReference>
<feature type="domain" description="Succinyl-CoA synthetase-like flavodoxin" evidence="1">
    <location>
        <begin position="100"/>
        <end position="242"/>
    </location>
</feature>
<dbReference type="InterPro" id="IPR032875">
    <property type="entry name" value="Succ_CoA_lig_flav_dom"/>
</dbReference>
<dbReference type="SUPFAM" id="SSF51735">
    <property type="entry name" value="NAD(P)-binding Rossmann-fold domains"/>
    <property type="match status" value="1"/>
</dbReference>
<dbReference type="PANTHER" id="PTHR42793:SF1">
    <property type="entry name" value="PEPTIDYL-LYSINE N-ACETYLTRANSFERASE PATZ"/>
    <property type="match status" value="1"/>
</dbReference>
<feature type="non-terminal residue" evidence="2">
    <location>
        <position position="262"/>
    </location>
</feature>
<accession>X1HA96</accession>